<dbReference type="Proteomes" id="UP000011555">
    <property type="component" value="Unassembled WGS sequence"/>
</dbReference>
<dbReference type="EMBL" id="AOLZ01000047">
    <property type="protein sequence ID" value="EMA31285.1"/>
    <property type="molecule type" value="Genomic_DNA"/>
</dbReference>
<protein>
    <submittedName>
        <fullName evidence="2">Halocyanin HcpB</fullName>
    </submittedName>
</protein>
<feature type="transmembrane region" description="Helical" evidence="1">
    <location>
        <begin position="30"/>
        <end position="53"/>
    </location>
</feature>
<sequence length="66" mass="7388">MVGIRSMSNVARQDDPASVERIEHDEFDPVGTLALIAFYFAVLVLLWLFTYFVEFLGNVPTPVVVA</sequence>
<comment type="caution">
    <text evidence="2">The sequence shown here is derived from an EMBL/GenBank/DDBJ whole genome shotgun (WGS) entry which is preliminary data.</text>
</comment>
<evidence type="ECO:0000313" key="2">
    <source>
        <dbReference type="EMBL" id="EMA31285.1"/>
    </source>
</evidence>
<dbReference type="InParanoid" id="M0LH15"/>
<keyword evidence="3" id="KW-1185">Reference proteome</keyword>
<evidence type="ECO:0000313" key="3">
    <source>
        <dbReference type="Proteomes" id="UP000011555"/>
    </source>
</evidence>
<keyword evidence="1" id="KW-0812">Transmembrane</keyword>
<proteinExistence type="predicted"/>
<dbReference type="eggNOG" id="arCOG08132">
    <property type="taxonomic scope" value="Archaea"/>
</dbReference>
<reference evidence="2 3" key="1">
    <citation type="journal article" date="2014" name="PLoS Genet.">
        <title>Phylogenetically driven sequencing of extremely halophilic archaea reveals strategies for static and dynamic osmo-response.</title>
        <authorList>
            <person name="Becker E.A."/>
            <person name="Seitzer P.M."/>
            <person name="Tritt A."/>
            <person name="Larsen D."/>
            <person name="Krusor M."/>
            <person name="Yao A.I."/>
            <person name="Wu D."/>
            <person name="Madern D."/>
            <person name="Eisen J.A."/>
            <person name="Darling A.E."/>
            <person name="Facciotti M.T."/>
        </authorList>
    </citation>
    <scope>NUCLEOTIDE SEQUENCE [LARGE SCALE GENOMIC DNA]</scope>
    <source>
        <strain evidence="2 3">AJ5</strain>
    </source>
</reference>
<keyword evidence="1" id="KW-1133">Transmembrane helix</keyword>
<dbReference type="AlphaFoldDB" id="M0LH15"/>
<keyword evidence="1" id="KW-0472">Membrane</keyword>
<organism evidence="2 3">
    <name type="scientific">Natronobacterium lacisalsi AJ5</name>
    <dbReference type="NCBI Taxonomy" id="358396"/>
    <lineage>
        <taxon>Archaea</taxon>
        <taxon>Methanobacteriati</taxon>
        <taxon>Methanobacteriota</taxon>
        <taxon>Stenosarchaea group</taxon>
        <taxon>Halobacteria</taxon>
        <taxon>Halobacteriales</taxon>
        <taxon>Natrialbaceae</taxon>
        <taxon>Natronobacterium</taxon>
    </lineage>
</organism>
<dbReference type="STRING" id="358396.CHINAEXTREME_15130"/>
<name>M0LH15_NATLA</name>
<evidence type="ECO:0000256" key="1">
    <source>
        <dbReference type="SAM" id="Phobius"/>
    </source>
</evidence>
<accession>M0LH15</accession>
<gene>
    <name evidence="2" type="ORF">C445_14554</name>
</gene>